<keyword evidence="4" id="KW-1185">Reference proteome</keyword>
<dbReference type="PANTHER" id="PTHR34512:SF30">
    <property type="entry name" value="OUTER MEMBRANE PROTEIN ASSEMBLY FACTOR BAMB"/>
    <property type="match status" value="1"/>
</dbReference>
<dbReference type="Gene3D" id="2.130.10.10">
    <property type="entry name" value="YVTN repeat-like/Quinoprotein amine dehydrogenase"/>
    <property type="match status" value="1"/>
</dbReference>
<organism evidence="3 4">
    <name type="scientific">Acidocella aminolytica 101 = DSM 11237</name>
    <dbReference type="NCBI Taxonomy" id="1120923"/>
    <lineage>
        <taxon>Bacteria</taxon>
        <taxon>Pseudomonadati</taxon>
        <taxon>Pseudomonadota</taxon>
        <taxon>Alphaproteobacteria</taxon>
        <taxon>Acetobacterales</taxon>
        <taxon>Acidocellaceae</taxon>
        <taxon>Acidocella</taxon>
    </lineage>
</organism>
<dbReference type="SMART" id="SM00564">
    <property type="entry name" value="PQQ"/>
    <property type="match status" value="7"/>
</dbReference>
<dbReference type="InterPro" id="IPR002372">
    <property type="entry name" value="PQQ_rpt_dom"/>
</dbReference>
<gene>
    <name evidence="3" type="ORF">Aam_114_004</name>
</gene>
<evidence type="ECO:0000313" key="4">
    <source>
        <dbReference type="Proteomes" id="UP000032668"/>
    </source>
</evidence>
<evidence type="ECO:0000313" key="3">
    <source>
        <dbReference type="EMBL" id="GAN81717.1"/>
    </source>
</evidence>
<proteinExistence type="predicted"/>
<feature type="signal peptide" evidence="1">
    <location>
        <begin position="1"/>
        <end position="25"/>
    </location>
</feature>
<dbReference type="PANTHER" id="PTHR34512">
    <property type="entry name" value="CELL SURFACE PROTEIN"/>
    <property type="match status" value="1"/>
</dbReference>
<reference evidence="3 4" key="1">
    <citation type="submission" date="2012-11" db="EMBL/GenBank/DDBJ databases">
        <title>Whole genome sequence of Acidocella aminolytica 101 = DSM 11237.</title>
        <authorList>
            <person name="Azuma Y."/>
            <person name="Higashiura N."/>
            <person name="Hirakawa H."/>
            <person name="Matsushita K."/>
        </authorList>
    </citation>
    <scope>NUCLEOTIDE SEQUENCE [LARGE SCALE GENOMIC DNA]</scope>
    <source>
        <strain evidence="4">101 / DSM 11237</strain>
    </source>
</reference>
<dbReference type="PROSITE" id="PS51257">
    <property type="entry name" value="PROKAR_LIPOPROTEIN"/>
    <property type="match status" value="1"/>
</dbReference>
<sequence length="439" mass="45461">MKQPMMRRRTATIGLLGLLASCSSAKKPPILGVQIPVLPDRSGMDVSSNAPAVSLPSANALQSWPQPLANPAHAPGNVAGPVSFQESWQAEIGDAGGYRQPLAASPVASGGHVFTMDSSAHIRAFSLADGHEVWRMNTRPKHNSTQNIGGGITLDSGKLYASTGYGEALALDAKSGKILWRQPLDFPARSAPLVAGGLVAIVCQNDLLLTFDEQSGTPGWRFSGAVGKPPMTAASVTGAPAFADGILVAGFSTGLLAAIDSNSGTPVWEQSLAAGFGQSSTLDLSDVVAPPVIAGGVVYAINLDGTFMAVDLHSGAKVWTHEATGTQPPAASGGFLFLLDSKAKLFAVHADDGLVSWSTQLQPFKNMKKKKHPIIWSGPSLVNGTLISVSDQGEAALVDAITGKLKQTIKLGAPADLPPIAVDGKLLQLTRNARLTAYG</sequence>
<feature type="domain" description="Pyrrolo-quinoline quinone repeat" evidence="2">
    <location>
        <begin position="120"/>
        <end position="359"/>
    </location>
</feature>
<dbReference type="InterPro" id="IPR015943">
    <property type="entry name" value="WD40/YVTN_repeat-like_dom_sf"/>
</dbReference>
<dbReference type="InterPro" id="IPR011047">
    <property type="entry name" value="Quinoprotein_ADH-like_sf"/>
</dbReference>
<accession>A0A0D6PJ75</accession>
<dbReference type="AlphaFoldDB" id="A0A0D6PJ75"/>
<dbReference type="InterPro" id="IPR018391">
    <property type="entry name" value="PQQ_b-propeller_rpt"/>
</dbReference>
<dbReference type="SUPFAM" id="SSF50998">
    <property type="entry name" value="Quinoprotein alcohol dehydrogenase-like"/>
    <property type="match status" value="1"/>
</dbReference>
<dbReference type="STRING" id="1120923.SAMN02746095_03273"/>
<comment type="caution">
    <text evidence="3">The sequence shown here is derived from an EMBL/GenBank/DDBJ whole genome shotgun (WGS) entry which is preliminary data.</text>
</comment>
<evidence type="ECO:0000259" key="2">
    <source>
        <dbReference type="Pfam" id="PF13360"/>
    </source>
</evidence>
<feature type="chain" id="PRO_5010335877" evidence="1">
    <location>
        <begin position="26"/>
        <end position="439"/>
    </location>
</feature>
<evidence type="ECO:0000256" key="1">
    <source>
        <dbReference type="SAM" id="SignalP"/>
    </source>
</evidence>
<keyword evidence="1" id="KW-0732">Signal</keyword>
<protein>
    <submittedName>
        <fullName evidence="3">Dehydrogenase with coenzyme pyrrolo-quinoline quinone (PQQ)</fullName>
    </submittedName>
</protein>
<dbReference type="Pfam" id="PF13360">
    <property type="entry name" value="PQQ_2"/>
    <property type="match status" value="1"/>
</dbReference>
<dbReference type="Proteomes" id="UP000032668">
    <property type="component" value="Unassembled WGS sequence"/>
</dbReference>
<name>A0A0D6PJ75_9PROT</name>
<dbReference type="EMBL" id="BANC01000112">
    <property type="protein sequence ID" value="GAN81717.1"/>
    <property type="molecule type" value="Genomic_DNA"/>
</dbReference>